<keyword evidence="3 6" id="KW-0812">Transmembrane</keyword>
<feature type="transmembrane region" description="Helical" evidence="6">
    <location>
        <begin position="319"/>
        <end position="337"/>
    </location>
</feature>
<dbReference type="PANTHER" id="PTHR43652:SF2">
    <property type="entry name" value="BASIC AMINO ACID ANTIPORTER YFCC-RELATED"/>
    <property type="match status" value="1"/>
</dbReference>
<name>A0A1M4WCE3_9GAMM</name>
<keyword evidence="4 6" id="KW-1133">Transmembrane helix</keyword>
<evidence type="ECO:0000256" key="3">
    <source>
        <dbReference type="ARBA" id="ARBA00022692"/>
    </source>
</evidence>
<keyword evidence="5 6" id="KW-0472">Membrane</keyword>
<feature type="transmembrane region" description="Helical" evidence="6">
    <location>
        <begin position="287"/>
        <end position="307"/>
    </location>
</feature>
<evidence type="ECO:0000256" key="2">
    <source>
        <dbReference type="ARBA" id="ARBA00022475"/>
    </source>
</evidence>
<accession>A0A1M4WCE3</accession>
<sequence>MGESSMQSSTPNADPRDAGGVAAEPKWVMPDTYLILLCVAICAFALNFLIPAGSFDTIVNTVNDVERSVIDPTTYRQVAEAPRGMALFAEGGEIGLLNFPFEGMVSGTKWGASIGVFAFILLTGGAFGLIFASGSIERGLFQVIARNRRAGSLYLVILCCLFSIGGAVFGMGEEVIPFTLLLVPLLVSMGYDSITALLVTYVATQVGFATSWMNPFGVSIAQGIAEVPLMSGSGPRMLLWLISTGFLTVFTVSYARRVQRRPQVSLAYMSDGVFRERRMPVDSLQTMVRGDGWVLLLFAAGIGWMIWGVVQRNYFLPEIATQFFTMGVVIAVVAILFGLNGLTANKAAAAFKEGAQQLLPAAMVVAFAKGIVLLLGGDDPSDASILNTILHWAGESFSGVSGVVSAWFMLAFQTVFNFFVTSGSGQAALTMPIMAPLADVVGVSRQTAVLAFQLGDGLTNIIVPTSAALMGCLGAARLDWGVWVRFVLPLQAGLFLIASTAVVIAAFTNF</sequence>
<evidence type="ECO:0000256" key="4">
    <source>
        <dbReference type="ARBA" id="ARBA00022989"/>
    </source>
</evidence>
<feature type="transmembrane region" description="Helical" evidence="6">
    <location>
        <begin position="486"/>
        <end position="507"/>
    </location>
</feature>
<feature type="transmembrane region" description="Helical" evidence="6">
    <location>
        <begin position="206"/>
        <end position="225"/>
    </location>
</feature>
<feature type="transmembrane region" description="Helical" evidence="6">
    <location>
        <begin position="33"/>
        <end position="50"/>
    </location>
</feature>
<evidence type="ECO:0000256" key="6">
    <source>
        <dbReference type="SAM" id="Phobius"/>
    </source>
</evidence>
<proteinExistence type="predicted"/>
<protein>
    <submittedName>
        <fullName evidence="7">Uncharacterized membrane protein YfcC, ion transporter superfamily</fullName>
    </submittedName>
</protein>
<dbReference type="STRING" id="494016.SAMN04487965_0657"/>
<keyword evidence="8" id="KW-1185">Reference proteome</keyword>
<organism evidence="7 8">
    <name type="scientific">Microbulbifer donghaiensis</name>
    <dbReference type="NCBI Taxonomy" id="494016"/>
    <lineage>
        <taxon>Bacteria</taxon>
        <taxon>Pseudomonadati</taxon>
        <taxon>Pseudomonadota</taxon>
        <taxon>Gammaproteobacteria</taxon>
        <taxon>Cellvibrionales</taxon>
        <taxon>Microbulbiferaceae</taxon>
        <taxon>Microbulbifer</taxon>
    </lineage>
</organism>
<comment type="subcellular location">
    <subcellularLocation>
        <location evidence="1">Cell membrane</location>
        <topology evidence="1">Multi-pass membrane protein</topology>
    </subcellularLocation>
</comment>
<evidence type="ECO:0000313" key="7">
    <source>
        <dbReference type="EMBL" id="SHE78909.1"/>
    </source>
</evidence>
<dbReference type="Proteomes" id="UP000184170">
    <property type="component" value="Unassembled WGS sequence"/>
</dbReference>
<keyword evidence="2" id="KW-1003">Cell membrane</keyword>
<dbReference type="Pfam" id="PF03606">
    <property type="entry name" value="DcuC"/>
    <property type="match status" value="1"/>
</dbReference>
<feature type="transmembrane region" description="Helical" evidence="6">
    <location>
        <begin position="237"/>
        <end position="255"/>
    </location>
</feature>
<evidence type="ECO:0000313" key="8">
    <source>
        <dbReference type="Proteomes" id="UP000184170"/>
    </source>
</evidence>
<feature type="transmembrane region" description="Helical" evidence="6">
    <location>
        <begin position="358"/>
        <end position="377"/>
    </location>
</feature>
<evidence type="ECO:0000256" key="5">
    <source>
        <dbReference type="ARBA" id="ARBA00023136"/>
    </source>
</evidence>
<dbReference type="NCBIfam" id="NF008611">
    <property type="entry name" value="PRK11588.1"/>
    <property type="match status" value="1"/>
</dbReference>
<dbReference type="InterPro" id="IPR018385">
    <property type="entry name" value="C4_dicarb_anaerob_car-like"/>
</dbReference>
<reference evidence="8" key="1">
    <citation type="submission" date="2016-11" db="EMBL/GenBank/DDBJ databases">
        <authorList>
            <person name="Varghese N."/>
            <person name="Submissions S."/>
        </authorList>
    </citation>
    <scope>NUCLEOTIDE SEQUENCE [LARGE SCALE GENOMIC DNA]</scope>
    <source>
        <strain evidence="8">CGMCC 1.7063</strain>
    </source>
</reference>
<feature type="transmembrane region" description="Helical" evidence="6">
    <location>
        <begin position="153"/>
        <end position="172"/>
    </location>
</feature>
<dbReference type="InterPro" id="IPR051679">
    <property type="entry name" value="DASS-Related_Transporters"/>
</dbReference>
<evidence type="ECO:0000256" key="1">
    <source>
        <dbReference type="ARBA" id="ARBA00004651"/>
    </source>
</evidence>
<dbReference type="GO" id="GO:0005886">
    <property type="term" value="C:plasma membrane"/>
    <property type="evidence" value="ECO:0007669"/>
    <property type="project" value="UniProtKB-SubCell"/>
</dbReference>
<feature type="transmembrane region" description="Helical" evidence="6">
    <location>
        <begin position="397"/>
        <end position="420"/>
    </location>
</feature>
<feature type="transmembrane region" description="Helical" evidence="6">
    <location>
        <begin position="178"/>
        <end position="199"/>
    </location>
</feature>
<dbReference type="AlphaFoldDB" id="A0A1M4WCE3"/>
<feature type="transmembrane region" description="Helical" evidence="6">
    <location>
        <begin position="110"/>
        <end position="132"/>
    </location>
</feature>
<dbReference type="EMBL" id="FQVA01000001">
    <property type="protein sequence ID" value="SHE78909.1"/>
    <property type="molecule type" value="Genomic_DNA"/>
</dbReference>
<dbReference type="PANTHER" id="PTHR43652">
    <property type="entry name" value="BASIC AMINO ACID ANTIPORTER YFCC-RELATED"/>
    <property type="match status" value="1"/>
</dbReference>
<gene>
    <name evidence="7" type="ORF">SAMN04487965_0657</name>
</gene>